<gene>
    <name evidence="1" type="ORF">MNB_SM-6-1050</name>
</gene>
<sequence>MLPGELKTHKNEFAIKEADLKAHLQKELEKVDGKKSKAKEDKKDKKDIITPKMLEKDLQLKEGVDIIKALIITKG</sequence>
<keyword evidence="1" id="KW-0378">Hydrolase</keyword>
<organism evidence="1">
    <name type="scientific">hydrothermal vent metagenome</name>
    <dbReference type="NCBI Taxonomy" id="652676"/>
    <lineage>
        <taxon>unclassified sequences</taxon>
        <taxon>metagenomes</taxon>
        <taxon>ecological metagenomes</taxon>
    </lineage>
</organism>
<proteinExistence type="predicted"/>
<dbReference type="AlphaFoldDB" id="A0A1W1CNP5"/>
<accession>A0A1W1CNP5</accession>
<dbReference type="EMBL" id="FPHK01000105">
    <property type="protein sequence ID" value="SFV67498.1"/>
    <property type="molecule type" value="Genomic_DNA"/>
</dbReference>
<evidence type="ECO:0000313" key="1">
    <source>
        <dbReference type="EMBL" id="SFV67498.1"/>
    </source>
</evidence>
<dbReference type="EC" id="3.4.21.102" evidence="1"/>
<dbReference type="GO" id="GO:0006508">
    <property type="term" value="P:proteolysis"/>
    <property type="evidence" value="ECO:0007669"/>
    <property type="project" value="UniProtKB-KW"/>
</dbReference>
<name>A0A1W1CNP5_9ZZZZ</name>
<protein>
    <submittedName>
        <fullName evidence="1">Carboxyl-terminal protease</fullName>
        <ecNumber evidence="1">3.4.21.102</ecNumber>
    </submittedName>
</protein>
<dbReference type="GO" id="GO:0004252">
    <property type="term" value="F:serine-type endopeptidase activity"/>
    <property type="evidence" value="ECO:0007669"/>
    <property type="project" value="UniProtKB-EC"/>
</dbReference>
<reference evidence="1" key="1">
    <citation type="submission" date="2016-10" db="EMBL/GenBank/DDBJ databases">
        <authorList>
            <person name="de Groot N.N."/>
        </authorList>
    </citation>
    <scope>NUCLEOTIDE SEQUENCE</scope>
</reference>
<keyword evidence="1" id="KW-0645">Protease</keyword>